<evidence type="ECO:0000256" key="1">
    <source>
        <dbReference type="ARBA" id="ARBA00004141"/>
    </source>
</evidence>
<keyword evidence="6 7" id="KW-0472">Membrane</keyword>
<keyword evidence="4 7" id="KW-1133">Transmembrane helix</keyword>
<feature type="transmembrane region" description="Helical" evidence="7">
    <location>
        <begin position="103"/>
        <end position="125"/>
    </location>
</feature>
<sequence>MASVDLFKLIAGLVLLLLAAHLVGRLFARFRQPPVIGEILGGLLLGPTVLGQFAPQAQQWLFPAEGPAAVGVSLIYQLGMLLLMFMAGVEMRTVFSRADRNTVAVVSLVGMVVPFGIGLLMVKAIDTSALVGPANNVTALTLTIACAIAVTSIPVIARIMLDLGIIRSRFARMVLSVAVLEDIVLNVIISITLGMVAARGEEGFGVVALLGINTTVANAVYHVVVSVAFFAVAALIAVWIRRRTGDRPPVPRPGEVAVRLVVLLCVIALCVVLGVAPIFGAFVVGLMSGRRGKPDDNDALVSIRRFSSGFFIPIYFAVVGFRLDLVHALDLWFTAGFILVACVAKAASVYLGARMTHRSELDSANLAVALNARGGPGIVLATVAYDAGIVNESMFTTLVLTAVVTSQLAGWALEIAVRRGMLKADGEEAPVSAERKPDDVVVR</sequence>
<feature type="transmembrane region" description="Helical" evidence="7">
    <location>
        <begin position="260"/>
        <end position="286"/>
    </location>
</feature>
<feature type="transmembrane region" description="Helical" evidence="7">
    <location>
        <begin position="137"/>
        <end position="161"/>
    </location>
</feature>
<dbReference type="InterPro" id="IPR050794">
    <property type="entry name" value="CPA2_transporter"/>
</dbReference>
<feature type="transmembrane region" description="Helical" evidence="7">
    <location>
        <begin position="74"/>
        <end position="91"/>
    </location>
</feature>
<keyword evidence="2" id="KW-0813">Transport</keyword>
<feature type="transmembrane region" description="Helical" evidence="7">
    <location>
        <begin position="35"/>
        <end position="54"/>
    </location>
</feature>
<keyword evidence="5" id="KW-0406">Ion transport</keyword>
<dbReference type="RefSeq" id="WP_204033854.1">
    <property type="nucleotide sequence ID" value="NZ_BOPC01000018.1"/>
</dbReference>
<dbReference type="PANTHER" id="PTHR32468:SF0">
    <property type="entry name" value="K(+)_H(+) ANTIPORTER 1"/>
    <property type="match status" value="1"/>
</dbReference>
<evidence type="ECO:0000256" key="4">
    <source>
        <dbReference type="ARBA" id="ARBA00022989"/>
    </source>
</evidence>
<keyword evidence="3 7" id="KW-0812">Transmembrane</keyword>
<dbReference type="InterPro" id="IPR038770">
    <property type="entry name" value="Na+/solute_symporter_sf"/>
</dbReference>
<dbReference type="Gene3D" id="1.20.1530.20">
    <property type="match status" value="1"/>
</dbReference>
<protein>
    <submittedName>
        <fullName evidence="9">Na+/H+ antiporter</fullName>
    </submittedName>
</protein>
<name>A0ABQ4J846_9ACTN</name>
<feature type="transmembrane region" description="Helical" evidence="7">
    <location>
        <begin position="6"/>
        <end position="28"/>
    </location>
</feature>
<feature type="transmembrane region" description="Helical" evidence="7">
    <location>
        <begin position="332"/>
        <end position="353"/>
    </location>
</feature>
<comment type="subcellular location">
    <subcellularLocation>
        <location evidence="1">Membrane</location>
        <topology evidence="1">Multi-pass membrane protein</topology>
    </subcellularLocation>
</comment>
<feature type="transmembrane region" description="Helical" evidence="7">
    <location>
        <begin position="394"/>
        <end position="413"/>
    </location>
</feature>
<evidence type="ECO:0000256" key="2">
    <source>
        <dbReference type="ARBA" id="ARBA00022448"/>
    </source>
</evidence>
<feature type="transmembrane region" description="Helical" evidence="7">
    <location>
        <begin position="219"/>
        <end position="240"/>
    </location>
</feature>
<proteinExistence type="predicted"/>
<reference evidence="9 10" key="1">
    <citation type="submission" date="2021-01" db="EMBL/GenBank/DDBJ databases">
        <title>Whole genome shotgun sequence of Verrucosispora qiuiae NBRC 106684.</title>
        <authorList>
            <person name="Komaki H."/>
            <person name="Tamura T."/>
        </authorList>
    </citation>
    <scope>NUCLEOTIDE SEQUENCE [LARGE SCALE GENOMIC DNA]</scope>
    <source>
        <strain evidence="9 10">NBRC 106684</strain>
    </source>
</reference>
<organism evidence="9 10">
    <name type="scientific">Micromonospora qiuiae</name>
    <dbReference type="NCBI Taxonomy" id="502268"/>
    <lineage>
        <taxon>Bacteria</taxon>
        <taxon>Bacillati</taxon>
        <taxon>Actinomycetota</taxon>
        <taxon>Actinomycetes</taxon>
        <taxon>Micromonosporales</taxon>
        <taxon>Micromonosporaceae</taxon>
        <taxon>Micromonospora</taxon>
    </lineage>
</organism>
<evidence type="ECO:0000256" key="7">
    <source>
        <dbReference type="SAM" id="Phobius"/>
    </source>
</evidence>
<evidence type="ECO:0000313" key="9">
    <source>
        <dbReference type="EMBL" id="GIJ26344.1"/>
    </source>
</evidence>
<evidence type="ECO:0000259" key="8">
    <source>
        <dbReference type="Pfam" id="PF00999"/>
    </source>
</evidence>
<dbReference type="PANTHER" id="PTHR32468">
    <property type="entry name" value="CATION/H + ANTIPORTER"/>
    <property type="match status" value="1"/>
</dbReference>
<feature type="transmembrane region" description="Helical" evidence="7">
    <location>
        <begin position="173"/>
        <end position="199"/>
    </location>
</feature>
<feature type="domain" description="Cation/H+ exchanger transmembrane" evidence="8">
    <location>
        <begin position="18"/>
        <end position="417"/>
    </location>
</feature>
<evidence type="ECO:0000256" key="6">
    <source>
        <dbReference type="ARBA" id="ARBA00023136"/>
    </source>
</evidence>
<dbReference type="Pfam" id="PF00999">
    <property type="entry name" value="Na_H_Exchanger"/>
    <property type="match status" value="1"/>
</dbReference>
<evidence type="ECO:0000256" key="5">
    <source>
        <dbReference type="ARBA" id="ARBA00023065"/>
    </source>
</evidence>
<gene>
    <name evidence="9" type="ORF">Vqi01_15060</name>
</gene>
<dbReference type="InterPro" id="IPR006153">
    <property type="entry name" value="Cation/H_exchanger_TM"/>
</dbReference>
<dbReference type="Proteomes" id="UP000653076">
    <property type="component" value="Unassembled WGS sequence"/>
</dbReference>
<comment type="caution">
    <text evidence="9">The sequence shown here is derived from an EMBL/GenBank/DDBJ whole genome shotgun (WGS) entry which is preliminary data.</text>
</comment>
<evidence type="ECO:0000313" key="10">
    <source>
        <dbReference type="Proteomes" id="UP000653076"/>
    </source>
</evidence>
<keyword evidence="10" id="KW-1185">Reference proteome</keyword>
<evidence type="ECO:0000256" key="3">
    <source>
        <dbReference type="ARBA" id="ARBA00022692"/>
    </source>
</evidence>
<dbReference type="EMBL" id="BOPC01000018">
    <property type="protein sequence ID" value="GIJ26344.1"/>
    <property type="molecule type" value="Genomic_DNA"/>
</dbReference>
<accession>A0ABQ4J846</accession>